<dbReference type="InterPro" id="IPR047230">
    <property type="entry name" value="CLOCK-like"/>
</dbReference>
<dbReference type="KEGG" id="asn:112548358"/>
<keyword evidence="1" id="KW-0539">Nucleus</keyword>
<keyword evidence="3" id="KW-1185">Reference proteome</keyword>
<dbReference type="GO" id="GO:0032922">
    <property type="term" value="P:circadian regulation of gene expression"/>
    <property type="evidence" value="ECO:0007669"/>
    <property type="project" value="InterPro"/>
</dbReference>
<evidence type="ECO:0000313" key="3">
    <source>
        <dbReference type="Proteomes" id="UP000189705"/>
    </source>
</evidence>
<reference evidence="4" key="1">
    <citation type="submission" date="2025-08" db="UniProtKB">
        <authorList>
            <consortium name="RefSeq"/>
        </authorList>
    </citation>
    <scope>IDENTIFICATION</scope>
</reference>
<feature type="region of interest" description="Disordered" evidence="2">
    <location>
        <begin position="1"/>
        <end position="40"/>
    </location>
</feature>
<dbReference type="AlphaFoldDB" id="A0A3Q0FU71"/>
<accession>A0A3Q0FU71</accession>
<dbReference type="InParanoid" id="A0A3Q0FU71"/>
<dbReference type="STRING" id="38654.A0A3Q0FU71"/>
<evidence type="ECO:0000256" key="2">
    <source>
        <dbReference type="SAM" id="MobiDB-lite"/>
    </source>
</evidence>
<feature type="compositionally biased region" description="Polar residues" evidence="2">
    <location>
        <begin position="1"/>
        <end position="14"/>
    </location>
</feature>
<dbReference type="PANTHER" id="PTHR46055">
    <property type="entry name" value="CIRCADIAN LOCOMOTER OUTPUT CYCLES PROTEIN KAPUT"/>
    <property type="match status" value="1"/>
</dbReference>
<dbReference type="GO" id="GO:1990513">
    <property type="term" value="C:CLOCK-BMAL transcription complex"/>
    <property type="evidence" value="ECO:0007669"/>
    <property type="project" value="TreeGrafter"/>
</dbReference>
<dbReference type="Proteomes" id="UP000189705">
    <property type="component" value="Unplaced"/>
</dbReference>
<proteinExistence type="predicted"/>
<organism evidence="3 4">
    <name type="scientific">Alligator sinensis</name>
    <name type="common">Chinese alligator</name>
    <dbReference type="NCBI Taxonomy" id="38654"/>
    <lineage>
        <taxon>Eukaryota</taxon>
        <taxon>Metazoa</taxon>
        <taxon>Chordata</taxon>
        <taxon>Craniata</taxon>
        <taxon>Vertebrata</taxon>
        <taxon>Euteleostomi</taxon>
        <taxon>Archelosauria</taxon>
        <taxon>Archosauria</taxon>
        <taxon>Crocodylia</taxon>
        <taxon>Alligatoridae</taxon>
        <taxon>Alligatorinae</taxon>
        <taxon>Alligator</taxon>
    </lineage>
</organism>
<dbReference type="PANTHER" id="PTHR46055:SF4">
    <property type="entry name" value="CIRCADIAN CLOCK PROTEIN PASD1"/>
    <property type="match status" value="1"/>
</dbReference>
<dbReference type="GO" id="GO:0000981">
    <property type="term" value="F:DNA-binding transcription factor activity, RNA polymerase II-specific"/>
    <property type="evidence" value="ECO:0007669"/>
    <property type="project" value="InterPro"/>
</dbReference>
<protein>
    <submittedName>
        <fullName evidence="4">Neuronal PAS domain-containing protein 2-like</fullName>
    </submittedName>
</protein>
<gene>
    <name evidence="4" type="primary">LOC112548358</name>
</gene>
<sequence length="191" mass="21375">MAFSQTHPITTPTQMPAEISDRQPQSDYGQDRSLRMLLDQPIQAMMPSANGTSQSGQNNAGRQQGKFVPEQQMLPPQLQMPPVTCSTVRAPGPSPAFSPSMMIPHTNFTSHQTHPPVHLPQWPQQQVQQHHLYLQMQTPESVQGSQGQRIFQSSHLPQQNSMGYFLHPQQQACHAEGQPCNLQDLPEMQLP</sequence>
<dbReference type="GeneID" id="112548358"/>
<dbReference type="GO" id="GO:0000978">
    <property type="term" value="F:RNA polymerase II cis-regulatory region sequence-specific DNA binding"/>
    <property type="evidence" value="ECO:0007669"/>
    <property type="project" value="TreeGrafter"/>
</dbReference>
<dbReference type="RefSeq" id="XP_025049695.1">
    <property type="nucleotide sequence ID" value="XM_025193910.1"/>
</dbReference>
<evidence type="ECO:0000256" key="1">
    <source>
        <dbReference type="ARBA" id="ARBA00023242"/>
    </source>
</evidence>
<name>A0A3Q0FU71_ALLSI</name>
<evidence type="ECO:0000313" key="4">
    <source>
        <dbReference type="RefSeq" id="XP_025049695.1"/>
    </source>
</evidence>